<reference evidence="1 2" key="2">
    <citation type="journal article" date="2019" name="Int. J. Syst. Evol. Microbiol.">
        <title>Anaerobacillus isosaccharinicus sp. nov., an alkaliphilic bacterium which degrades isosaccharinic acid.</title>
        <authorList>
            <person name="Bassil N.M."/>
            <person name="Lloyd J.R."/>
        </authorList>
    </citation>
    <scope>NUCLEOTIDE SEQUENCE [LARGE SCALE GENOMIC DNA]</scope>
    <source>
        <strain evidence="1 2">NB2006</strain>
    </source>
</reference>
<protein>
    <submittedName>
        <fullName evidence="1">Uncharacterized protein</fullName>
    </submittedName>
</protein>
<dbReference type="Proteomes" id="UP000180175">
    <property type="component" value="Chromosome"/>
</dbReference>
<name>A0A7S7RDL4_9BACI</name>
<sequence>MLDLIITIFFKLIWLAIFYGFLFLLQRFLFQKGFYIGQILFLSYYFYTQSKMVDRFAILSIDEMIIVWFVASLMCLLSIIEKKRE</sequence>
<reference evidence="1 2" key="1">
    <citation type="journal article" date="2017" name="Genome Announc.">
        <title>Draft Genome Sequences of Four Alkaliphilic Bacteria Belonging to the Anaerobacillus Genus.</title>
        <authorList>
            <person name="Bassil N.M."/>
            <person name="Lloyd J.R."/>
        </authorList>
    </citation>
    <scope>NUCLEOTIDE SEQUENCE [LARGE SCALE GENOMIC DNA]</scope>
    <source>
        <strain evidence="1 2">NB2006</strain>
    </source>
</reference>
<dbReference type="OrthoDB" id="9952072at2"/>
<dbReference type="KEGG" id="aia:AWH56_011615"/>
<evidence type="ECO:0000313" key="1">
    <source>
        <dbReference type="EMBL" id="QOY38120.2"/>
    </source>
</evidence>
<evidence type="ECO:0000313" key="2">
    <source>
        <dbReference type="Proteomes" id="UP000180175"/>
    </source>
</evidence>
<proteinExistence type="predicted"/>
<accession>A0A7S7RDL4</accession>
<gene>
    <name evidence="1" type="ORF">AWH56_011615</name>
</gene>
<keyword evidence="2" id="KW-1185">Reference proteome</keyword>
<dbReference type="EMBL" id="CP063356">
    <property type="protein sequence ID" value="QOY38120.2"/>
    <property type="molecule type" value="Genomic_DNA"/>
</dbReference>
<organism evidence="1 2">
    <name type="scientific">Anaerobacillus isosaccharinicus</name>
    <dbReference type="NCBI Taxonomy" id="1532552"/>
    <lineage>
        <taxon>Bacteria</taxon>
        <taxon>Bacillati</taxon>
        <taxon>Bacillota</taxon>
        <taxon>Bacilli</taxon>
        <taxon>Bacillales</taxon>
        <taxon>Bacillaceae</taxon>
        <taxon>Anaerobacillus</taxon>
    </lineage>
</organism>